<dbReference type="EC" id="3.2.1.4" evidence="8"/>
<comment type="catalytic activity">
    <reaction evidence="1 8">
        <text>Endohydrolysis of (1-&gt;4)-beta-D-glucosidic linkages in cellulose, lichenin and cereal beta-D-glucans.</text>
        <dbReference type="EC" id="3.2.1.4"/>
    </reaction>
</comment>
<organism evidence="11 12">
    <name type="scientific">Roseburia porci</name>
    <dbReference type="NCBI Taxonomy" id="2605790"/>
    <lineage>
        <taxon>Bacteria</taxon>
        <taxon>Bacillati</taxon>
        <taxon>Bacillota</taxon>
        <taxon>Clostridia</taxon>
        <taxon>Lachnospirales</taxon>
        <taxon>Lachnospiraceae</taxon>
        <taxon>Roseburia</taxon>
    </lineage>
</organism>
<dbReference type="InterPro" id="IPR008965">
    <property type="entry name" value="CBM2/CBM3_carb-bd_dom_sf"/>
</dbReference>
<feature type="domain" description="CBM2" evidence="10">
    <location>
        <begin position="411"/>
        <end position="509"/>
    </location>
</feature>
<dbReference type="SUPFAM" id="SSF51445">
    <property type="entry name" value="(Trans)glycosidases"/>
    <property type="match status" value="1"/>
</dbReference>
<keyword evidence="3 8" id="KW-0378">Hydrolase</keyword>
<dbReference type="RefSeq" id="WP_154429944.1">
    <property type="nucleotide sequence ID" value="NZ_VUNI01000012.1"/>
</dbReference>
<dbReference type="SUPFAM" id="SSF49384">
    <property type="entry name" value="Carbohydrate-binding domain"/>
    <property type="match status" value="1"/>
</dbReference>
<keyword evidence="6 8" id="KW-0326">Glycosidase</keyword>
<evidence type="ECO:0000256" key="3">
    <source>
        <dbReference type="ARBA" id="ARBA00022801"/>
    </source>
</evidence>
<dbReference type="GO" id="GO:0008810">
    <property type="term" value="F:cellulase activity"/>
    <property type="evidence" value="ECO:0007669"/>
    <property type="project" value="UniProtKB-EC"/>
</dbReference>
<comment type="similarity">
    <text evidence="8">Belongs to the glycosyl hydrolase 5 (cellulase A) family.</text>
</comment>
<keyword evidence="2" id="KW-0732">Signal</keyword>
<dbReference type="PANTHER" id="PTHR34142:SF1">
    <property type="entry name" value="GLYCOSIDE HYDROLASE FAMILY 5 DOMAIN-CONTAINING PROTEIN"/>
    <property type="match status" value="1"/>
</dbReference>
<name>A0A6L5YS36_9FIRM</name>
<sequence length="511" mass="56748">MKHKFFWAVLAVILVFAGVLFLQGEEFSRVGEKSGDKQAYLDRDTESTETPGTEESTQEAEAVRTDSGYYGPLQVNGTKLMDADGNPVQLRGVSTHGLAWYPEYVNEQAVAYMHQKWGINVIRLALYTTGSGGYCVSEDGSRQYMEDLIDIGVKAAAENDMYVIIDWHILEDGNPNTYIGRAKDFFAKISEKYKDYENVLYEICNEPNGGTQWSDVKSYAETIIPVIRENDSDAVIIVGTPTWCQDVDQAAADPITDQDNIMYALHFYAGTHKEELRNRADQAMKAGIPIFVSEFGLCDASGNGANDLDEADRWMDWMNDHQISCVQWNLSNKDETSALIDSSCTKTTDWKDEDLSESGTWMKEHIGGIVGRRASAQNAEHTDSKESQETTEPSDSEKNDADGTVSEDSDAKVEQVNNWDNGSASCTQYGVVLTNPKEKTSTSWTLTIRFDQKVSLQNSWCGKYAISDDTITITPEDYNNAVASGKSIDNVGFIVESAAIPKVVETTVTWE</sequence>
<keyword evidence="7 8" id="KW-0624">Polysaccharide degradation</keyword>
<gene>
    <name evidence="11" type="ORF">FYJ75_08030</name>
</gene>
<evidence type="ECO:0000256" key="4">
    <source>
        <dbReference type="ARBA" id="ARBA00023001"/>
    </source>
</evidence>
<proteinExistence type="inferred from homology"/>
<evidence type="ECO:0000259" key="10">
    <source>
        <dbReference type="SMART" id="SM00637"/>
    </source>
</evidence>
<keyword evidence="5 8" id="KW-0119">Carbohydrate metabolism</keyword>
<dbReference type="GO" id="GO:0030245">
    <property type="term" value="P:cellulose catabolic process"/>
    <property type="evidence" value="ECO:0007669"/>
    <property type="project" value="UniProtKB-KW"/>
</dbReference>
<comment type="caution">
    <text evidence="11">The sequence shown here is derived from an EMBL/GenBank/DDBJ whole genome shotgun (WGS) entry which is preliminary data.</text>
</comment>
<dbReference type="Gene3D" id="3.20.20.80">
    <property type="entry name" value="Glycosidases"/>
    <property type="match status" value="1"/>
</dbReference>
<dbReference type="Pfam" id="PF00150">
    <property type="entry name" value="Cellulase"/>
    <property type="match status" value="1"/>
</dbReference>
<evidence type="ECO:0000256" key="5">
    <source>
        <dbReference type="ARBA" id="ARBA00023277"/>
    </source>
</evidence>
<dbReference type="Gene3D" id="2.60.40.290">
    <property type="match status" value="1"/>
</dbReference>
<dbReference type="AlphaFoldDB" id="A0A6L5YS36"/>
<dbReference type="InterPro" id="IPR018087">
    <property type="entry name" value="Glyco_hydro_5_CS"/>
</dbReference>
<dbReference type="SMART" id="SM00637">
    <property type="entry name" value="CBD_II"/>
    <property type="match status" value="1"/>
</dbReference>
<evidence type="ECO:0000256" key="1">
    <source>
        <dbReference type="ARBA" id="ARBA00000966"/>
    </source>
</evidence>
<dbReference type="EMBL" id="VUNI01000012">
    <property type="protein sequence ID" value="MST74977.1"/>
    <property type="molecule type" value="Genomic_DNA"/>
</dbReference>
<feature type="region of interest" description="Disordered" evidence="9">
    <location>
        <begin position="38"/>
        <end position="63"/>
    </location>
</feature>
<evidence type="ECO:0000313" key="12">
    <source>
        <dbReference type="Proteomes" id="UP000474024"/>
    </source>
</evidence>
<dbReference type="InterPro" id="IPR001919">
    <property type="entry name" value="CBD2"/>
</dbReference>
<feature type="region of interest" description="Disordered" evidence="9">
    <location>
        <begin position="374"/>
        <end position="419"/>
    </location>
</feature>
<dbReference type="InterPro" id="IPR017853">
    <property type="entry name" value="GH"/>
</dbReference>
<evidence type="ECO:0000256" key="7">
    <source>
        <dbReference type="ARBA" id="ARBA00023326"/>
    </source>
</evidence>
<keyword evidence="12" id="KW-1185">Reference proteome</keyword>
<dbReference type="PANTHER" id="PTHR34142">
    <property type="entry name" value="ENDO-BETA-1,4-GLUCANASE A"/>
    <property type="match status" value="1"/>
</dbReference>
<evidence type="ECO:0000313" key="11">
    <source>
        <dbReference type="EMBL" id="MST74977.1"/>
    </source>
</evidence>
<keyword evidence="4 8" id="KW-0136">Cellulose degradation</keyword>
<evidence type="ECO:0000256" key="8">
    <source>
        <dbReference type="RuleBase" id="RU361153"/>
    </source>
</evidence>
<protein>
    <recommendedName>
        <fullName evidence="8">Endoglucanase</fullName>
        <ecNumber evidence="8">3.2.1.4</ecNumber>
    </recommendedName>
</protein>
<dbReference type="InterPro" id="IPR001547">
    <property type="entry name" value="Glyco_hydro_5"/>
</dbReference>
<dbReference type="InterPro" id="IPR012291">
    <property type="entry name" value="CBM2_carb-bd_dom_sf"/>
</dbReference>
<evidence type="ECO:0000256" key="9">
    <source>
        <dbReference type="SAM" id="MobiDB-lite"/>
    </source>
</evidence>
<dbReference type="Proteomes" id="UP000474024">
    <property type="component" value="Unassembled WGS sequence"/>
</dbReference>
<dbReference type="Pfam" id="PF00553">
    <property type="entry name" value="CBM_2"/>
    <property type="match status" value="1"/>
</dbReference>
<evidence type="ECO:0000256" key="6">
    <source>
        <dbReference type="ARBA" id="ARBA00023295"/>
    </source>
</evidence>
<accession>A0A6L5YS36</accession>
<dbReference type="GO" id="GO:0030247">
    <property type="term" value="F:polysaccharide binding"/>
    <property type="evidence" value="ECO:0007669"/>
    <property type="project" value="InterPro"/>
</dbReference>
<evidence type="ECO:0000256" key="2">
    <source>
        <dbReference type="ARBA" id="ARBA00022729"/>
    </source>
</evidence>
<dbReference type="PROSITE" id="PS00659">
    <property type="entry name" value="GLYCOSYL_HYDROL_F5"/>
    <property type="match status" value="1"/>
</dbReference>
<reference evidence="11 12" key="1">
    <citation type="submission" date="2019-08" db="EMBL/GenBank/DDBJ databases">
        <title>In-depth cultivation of the pig gut microbiome towards novel bacterial diversity and tailored functional studies.</title>
        <authorList>
            <person name="Wylensek D."/>
            <person name="Hitch T.C.A."/>
            <person name="Clavel T."/>
        </authorList>
    </citation>
    <scope>NUCLEOTIDE SEQUENCE [LARGE SCALE GENOMIC DNA]</scope>
    <source>
        <strain evidence="11 12">MUC/MUC-530-WT-4D</strain>
    </source>
</reference>